<comment type="caution">
    <text evidence="1">The sequence shown here is derived from an EMBL/GenBank/DDBJ whole genome shotgun (WGS) entry which is preliminary data.</text>
</comment>
<evidence type="ECO:0000313" key="1">
    <source>
        <dbReference type="EMBL" id="CAG8636525.1"/>
    </source>
</evidence>
<feature type="non-terminal residue" evidence="1">
    <location>
        <position position="54"/>
    </location>
</feature>
<protein>
    <submittedName>
        <fullName evidence="1">5949_t:CDS:1</fullName>
    </submittedName>
</protein>
<organism evidence="1 2">
    <name type="scientific">Diversispora eburnea</name>
    <dbReference type="NCBI Taxonomy" id="1213867"/>
    <lineage>
        <taxon>Eukaryota</taxon>
        <taxon>Fungi</taxon>
        <taxon>Fungi incertae sedis</taxon>
        <taxon>Mucoromycota</taxon>
        <taxon>Glomeromycotina</taxon>
        <taxon>Glomeromycetes</taxon>
        <taxon>Diversisporales</taxon>
        <taxon>Diversisporaceae</taxon>
        <taxon>Diversispora</taxon>
    </lineage>
</organism>
<name>A0A9N9GYV6_9GLOM</name>
<keyword evidence="2" id="KW-1185">Reference proteome</keyword>
<proteinExistence type="predicted"/>
<gene>
    <name evidence="1" type="ORF">DEBURN_LOCUS10993</name>
</gene>
<sequence>EVIITKFSKHRCEFDGLSEYYDSEYSKTEFKSSDSETESEFSDSEVVNLSLPVI</sequence>
<dbReference type="Proteomes" id="UP000789706">
    <property type="component" value="Unassembled WGS sequence"/>
</dbReference>
<dbReference type="AlphaFoldDB" id="A0A9N9GYV6"/>
<accession>A0A9N9GYV6</accession>
<dbReference type="EMBL" id="CAJVPK010004424">
    <property type="protein sequence ID" value="CAG8636525.1"/>
    <property type="molecule type" value="Genomic_DNA"/>
</dbReference>
<feature type="non-terminal residue" evidence="1">
    <location>
        <position position="1"/>
    </location>
</feature>
<reference evidence="1" key="1">
    <citation type="submission" date="2021-06" db="EMBL/GenBank/DDBJ databases">
        <authorList>
            <person name="Kallberg Y."/>
            <person name="Tangrot J."/>
            <person name="Rosling A."/>
        </authorList>
    </citation>
    <scope>NUCLEOTIDE SEQUENCE</scope>
    <source>
        <strain evidence="1">AZ414A</strain>
    </source>
</reference>
<evidence type="ECO:0000313" key="2">
    <source>
        <dbReference type="Proteomes" id="UP000789706"/>
    </source>
</evidence>